<dbReference type="PROSITE" id="PS50088">
    <property type="entry name" value="ANK_REPEAT"/>
    <property type="match status" value="7"/>
</dbReference>
<dbReference type="Pfam" id="PF12796">
    <property type="entry name" value="Ank_2"/>
    <property type="match status" value="3"/>
</dbReference>
<feature type="repeat" description="ANK" evidence="3">
    <location>
        <begin position="631"/>
        <end position="663"/>
    </location>
</feature>
<dbReference type="InterPro" id="IPR002110">
    <property type="entry name" value="Ankyrin_rpt"/>
</dbReference>
<gene>
    <name evidence="5" type="ORF">Q9L58_002274</name>
</gene>
<feature type="repeat" description="ANK" evidence="3">
    <location>
        <begin position="595"/>
        <end position="627"/>
    </location>
</feature>
<feature type="coiled-coil region" evidence="4">
    <location>
        <begin position="35"/>
        <end position="105"/>
    </location>
</feature>
<keyword evidence="1" id="KW-0677">Repeat</keyword>
<evidence type="ECO:0000313" key="6">
    <source>
        <dbReference type="Proteomes" id="UP001447188"/>
    </source>
</evidence>
<evidence type="ECO:0000256" key="1">
    <source>
        <dbReference type="ARBA" id="ARBA00022737"/>
    </source>
</evidence>
<feature type="repeat" description="ANK" evidence="3">
    <location>
        <begin position="691"/>
        <end position="723"/>
    </location>
</feature>
<reference evidence="5 6" key="1">
    <citation type="submission" date="2024-02" db="EMBL/GenBank/DDBJ databases">
        <title>Discinaceae phylogenomics.</title>
        <authorList>
            <person name="Dirks A.C."/>
            <person name="James T.Y."/>
        </authorList>
    </citation>
    <scope>NUCLEOTIDE SEQUENCE [LARGE SCALE GENOMIC DNA]</scope>
    <source>
        <strain evidence="5 6">ACD0624</strain>
    </source>
</reference>
<dbReference type="PANTHER" id="PTHR24123:SF33">
    <property type="entry name" value="PROTEIN HOS4"/>
    <property type="match status" value="1"/>
</dbReference>
<dbReference type="InterPro" id="IPR036770">
    <property type="entry name" value="Ankyrin_rpt-contain_sf"/>
</dbReference>
<keyword evidence="6" id="KW-1185">Reference proteome</keyword>
<keyword evidence="4" id="KW-0175">Coiled coil</keyword>
<dbReference type="SMART" id="SM00248">
    <property type="entry name" value="ANK"/>
    <property type="match status" value="11"/>
</dbReference>
<accession>A0ABR3GSX1</accession>
<comment type="caution">
    <text evidence="5">The sequence shown here is derived from an EMBL/GenBank/DDBJ whole genome shotgun (WGS) entry which is preliminary data.</text>
</comment>
<dbReference type="Proteomes" id="UP001447188">
    <property type="component" value="Unassembled WGS sequence"/>
</dbReference>
<organism evidence="5 6">
    <name type="scientific">Discina gigas</name>
    <dbReference type="NCBI Taxonomy" id="1032678"/>
    <lineage>
        <taxon>Eukaryota</taxon>
        <taxon>Fungi</taxon>
        <taxon>Dikarya</taxon>
        <taxon>Ascomycota</taxon>
        <taxon>Pezizomycotina</taxon>
        <taxon>Pezizomycetes</taxon>
        <taxon>Pezizales</taxon>
        <taxon>Discinaceae</taxon>
        <taxon>Discina</taxon>
    </lineage>
</organism>
<dbReference type="Gene3D" id="1.25.40.20">
    <property type="entry name" value="Ankyrin repeat-containing domain"/>
    <property type="match status" value="5"/>
</dbReference>
<proteinExistence type="predicted"/>
<evidence type="ECO:0000256" key="4">
    <source>
        <dbReference type="SAM" id="Coils"/>
    </source>
</evidence>
<keyword evidence="2 3" id="KW-0040">ANK repeat</keyword>
<feature type="repeat" description="ANK" evidence="3">
    <location>
        <begin position="721"/>
        <end position="753"/>
    </location>
</feature>
<dbReference type="InterPro" id="IPR051165">
    <property type="entry name" value="Multifunctional_ANK_Repeat"/>
</dbReference>
<feature type="repeat" description="ANK" evidence="3">
    <location>
        <begin position="877"/>
        <end position="909"/>
    </location>
</feature>
<feature type="repeat" description="ANK" evidence="3">
    <location>
        <begin position="751"/>
        <end position="777"/>
    </location>
</feature>
<dbReference type="PANTHER" id="PTHR24123">
    <property type="entry name" value="ANKYRIN REPEAT-CONTAINING"/>
    <property type="match status" value="1"/>
</dbReference>
<evidence type="ECO:0000256" key="3">
    <source>
        <dbReference type="PROSITE-ProRule" id="PRU00023"/>
    </source>
</evidence>
<evidence type="ECO:0000313" key="5">
    <source>
        <dbReference type="EMBL" id="KAL0638696.1"/>
    </source>
</evidence>
<dbReference type="SUPFAM" id="SSF48403">
    <property type="entry name" value="Ankyrin repeat"/>
    <property type="match status" value="2"/>
</dbReference>
<name>A0ABR3GSX1_9PEZI</name>
<feature type="repeat" description="ANK" evidence="3">
    <location>
        <begin position="661"/>
        <end position="693"/>
    </location>
</feature>
<dbReference type="EMBL" id="JBBBZM010000019">
    <property type="protein sequence ID" value="KAL0638696.1"/>
    <property type="molecule type" value="Genomic_DNA"/>
</dbReference>
<dbReference type="PROSITE" id="PS50297">
    <property type="entry name" value="ANK_REP_REGION"/>
    <property type="match status" value="5"/>
</dbReference>
<sequence>MSFGFGVGDFLAVSELAWNLYRYCYVVARGAPQEFQLLLQEITSLSQSIQLLQEEAKDPNSTLVRSGDARIIMVKEMMGRVEVTLRELEKHAKKYEKLGDNTRAKRKQIWSKFKWSVDATNLDSLRNKLVYHNGIINLLLTSCGNSSLQRIESSTIRLERRFSQIGEFIQKAEGSPGITGAFTTPLLSAKLMMNAEVGRRKWSAIGVDEWIQAGRWWLLKSQNEFFMTSTNDVISNQGYADLIKASWILIDVIARHPQLNLLESSIRHDAELLADAIRAELEKIDSSGIPNPTFDGIRECDFSIWVTQAKGPAIQPGTGNSWETEDENVLFQSFGHYQSNDFGTSTPCVVLFVAHKKHPAAQIIVRDQSWITLATFIVGKITSRPVSNFVHIGDQKIEFRTSQEAQYVDTIAHAVDEYIYHGSQNGHVQETLHALMLLFAVKNNYPELVARLLRDKPGSGTHPSSILQEASRELATLLIHTIRGSEELESARRCLSLSIWALQGGYTTVAMLLLDRKSIKLASGQDIRPWAMLHEAAKNGRIEVVRFILAERGGDIAAEDHLGRTVFELAARSVHIELAKELLSLGAVYREIYYQSTTIIQKMAEIGNIEMLELMIAAGADVNAPSPPNEYGDTALQAAAKGGHHTITLVLLEAGADVHANDDRALQRAAQNGHHAVVLTMLEAGADVHANDDYALRLAAENGHHAVVLTLLEAGADVHAKNDLALQWAARSGHHAVVLTMLEAGADIHANDDYALRLAAENGHHAVVLTLLEAGADNGHHAVVLTMLEAGADVDANHHIALQSASRNRHHAVVLTLLEAGADVHRCEEYTSLLEAVGEANEAVVERLFDVGKTGSTLVLEHKALMKYLLNQGAKTAGGKILLAAVDKGNRAIIKRLLEAGANAKDTDVLQMGVMRGDSAVIKMLLEAGTDVDGSTEDGATVLGV</sequence>
<protein>
    <submittedName>
        <fullName evidence="5">Uncharacterized protein</fullName>
    </submittedName>
</protein>
<evidence type="ECO:0000256" key="2">
    <source>
        <dbReference type="ARBA" id="ARBA00023043"/>
    </source>
</evidence>